<keyword evidence="4" id="KW-1185">Reference proteome</keyword>
<dbReference type="EMBL" id="LR746496">
    <property type="protein sequence ID" value="CAA7600458.1"/>
    <property type="molecule type" value="Genomic_DNA"/>
</dbReference>
<accession>A0A8S0W269</accession>
<evidence type="ECO:0008006" key="5">
    <source>
        <dbReference type="Google" id="ProtNLM"/>
    </source>
</evidence>
<protein>
    <recommendedName>
        <fullName evidence="5">Glycine zipper domain-containing protein</fullName>
    </recommendedName>
</protein>
<reference evidence="2" key="2">
    <citation type="submission" date="2020-01" db="EMBL/GenBank/DDBJ databases">
        <authorList>
            <person name="Hornung B."/>
        </authorList>
    </citation>
    <scope>NUCLEOTIDE SEQUENCE</scope>
    <source>
        <strain evidence="2">PacBioINE</strain>
    </source>
</reference>
<reference evidence="3" key="1">
    <citation type="submission" date="2014-11" db="EMBL/GenBank/DDBJ databases">
        <authorList>
            <person name="Hornung B.V."/>
        </authorList>
    </citation>
    <scope>NUCLEOTIDE SEQUENCE</scope>
    <source>
        <strain evidence="3">INE</strain>
    </source>
</reference>
<sequence>MLSKGTLWAGVISAGFALWRDAGAHRSGRLDDREYAVHTTSDLTSALGLMAGFEYGACLGSAIVPGAGAVIGTILGGIVGDRLGQALGQGAGSALFPERSPQGISERNPMQNHT</sequence>
<dbReference type="Proteomes" id="UP000836597">
    <property type="component" value="Chromosome"/>
</dbReference>
<evidence type="ECO:0000256" key="1">
    <source>
        <dbReference type="SAM" id="MobiDB-lite"/>
    </source>
</evidence>
<dbReference type="Proteomes" id="UP001071230">
    <property type="component" value="Unassembled WGS sequence"/>
</dbReference>
<evidence type="ECO:0000313" key="3">
    <source>
        <dbReference type="EMBL" id="CEJ06592.1"/>
    </source>
</evidence>
<name>A0A8S0W269_9FIRM</name>
<organism evidence="2">
    <name type="scientific">Acididesulfobacillus acetoxydans</name>
    <dbReference type="NCBI Taxonomy" id="1561005"/>
    <lineage>
        <taxon>Bacteria</taxon>
        <taxon>Bacillati</taxon>
        <taxon>Bacillota</taxon>
        <taxon>Clostridia</taxon>
        <taxon>Eubacteriales</taxon>
        <taxon>Peptococcaceae</taxon>
        <taxon>Acididesulfobacillus</taxon>
    </lineage>
</organism>
<dbReference type="RefSeq" id="WP_240984132.1">
    <property type="nucleotide sequence ID" value="NZ_CDGJ01000032.1"/>
</dbReference>
<gene>
    <name evidence="3" type="ORF">DEACI_1041</name>
    <name evidence="2" type="ORF">DEACI_1111</name>
</gene>
<dbReference type="AlphaFoldDB" id="A0A8S0W269"/>
<feature type="compositionally biased region" description="Polar residues" evidence="1">
    <location>
        <begin position="102"/>
        <end position="114"/>
    </location>
</feature>
<dbReference type="KEGG" id="aacx:DEACI_1111"/>
<proteinExistence type="predicted"/>
<feature type="region of interest" description="Disordered" evidence="1">
    <location>
        <begin position="91"/>
        <end position="114"/>
    </location>
</feature>
<evidence type="ECO:0000313" key="2">
    <source>
        <dbReference type="EMBL" id="CAA7600458.1"/>
    </source>
</evidence>
<evidence type="ECO:0000313" key="4">
    <source>
        <dbReference type="Proteomes" id="UP001071230"/>
    </source>
</evidence>
<dbReference type="EMBL" id="CDGJ01000032">
    <property type="protein sequence ID" value="CEJ06592.1"/>
    <property type="molecule type" value="Genomic_DNA"/>
</dbReference>